<dbReference type="Proteomes" id="UP000322667">
    <property type="component" value="Chromosome D11"/>
</dbReference>
<evidence type="ECO:0000256" key="8">
    <source>
        <dbReference type="ARBA" id="ARBA00022989"/>
    </source>
</evidence>
<keyword evidence="6 16" id="KW-0812">Transmembrane</keyword>
<evidence type="ECO:0000256" key="4">
    <source>
        <dbReference type="ARBA" id="ARBA00022531"/>
    </source>
</evidence>
<comment type="function">
    <text evidence="11">Component of the cytochrome b6-f complex, which mediates electron transfer between photosystem II (PSII) and photosystem I (PSI), cyclic electron flow around PSI, and state transitions. PetL is important for photoautotrophic growth as well as for electron transfer efficiency and stability of the cytochrome b6-f complex.</text>
</comment>
<proteinExistence type="inferred from homology"/>
<keyword evidence="8 16" id="KW-1133">Transmembrane helix</keyword>
<evidence type="ECO:0000256" key="10">
    <source>
        <dbReference type="ARBA" id="ARBA00023136"/>
    </source>
</evidence>
<comment type="subcellular location">
    <subcellularLocation>
        <location evidence="15">Plastid thylakoid membrane</location>
        <topology evidence="15">Single-pass membrane protein</topology>
    </subcellularLocation>
</comment>
<keyword evidence="7" id="KW-0249">Electron transport</keyword>
<organism evidence="17 18">
    <name type="scientific">Gossypium tomentosum</name>
    <name type="common">Hawaiian cotton</name>
    <name type="synonym">Gossypium sandvicense</name>
    <dbReference type="NCBI Taxonomy" id="34277"/>
    <lineage>
        <taxon>Eukaryota</taxon>
        <taxon>Viridiplantae</taxon>
        <taxon>Streptophyta</taxon>
        <taxon>Embryophyta</taxon>
        <taxon>Tracheophyta</taxon>
        <taxon>Spermatophyta</taxon>
        <taxon>Magnoliopsida</taxon>
        <taxon>eudicotyledons</taxon>
        <taxon>Gunneridae</taxon>
        <taxon>Pentapetalae</taxon>
        <taxon>rosids</taxon>
        <taxon>malvids</taxon>
        <taxon>Malvales</taxon>
        <taxon>Malvaceae</taxon>
        <taxon>Malvoideae</taxon>
        <taxon>Gossypium</taxon>
    </lineage>
</organism>
<evidence type="ECO:0000256" key="5">
    <source>
        <dbReference type="ARBA" id="ARBA00022640"/>
    </source>
</evidence>
<feature type="transmembrane region" description="Helical" evidence="16">
    <location>
        <begin position="6"/>
        <end position="27"/>
    </location>
</feature>
<protein>
    <recommendedName>
        <fullName evidence="2">Cytochrome b6-f complex subunit 6</fullName>
    </recommendedName>
    <alternativeName>
        <fullName evidence="13">Cytochrome b6-f complex subunit PetL</fullName>
    </alternativeName>
    <alternativeName>
        <fullName evidence="14">Cytochrome b6-f complex subunit VI</fullName>
    </alternativeName>
</protein>
<evidence type="ECO:0000256" key="7">
    <source>
        <dbReference type="ARBA" id="ARBA00022982"/>
    </source>
</evidence>
<keyword evidence="10 16" id="KW-0472">Membrane</keyword>
<evidence type="ECO:0000256" key="11">
    <source>
        <dbReference type="ARBA" id="ARBA00025197"/>
    </source>
</evidence>
<evidence type="ECO:0000256" key="3">
    <source>
        <dbReference type="ARBA" id="ARBA00022448"/>
    </source>
</evidence>
<evidence type="ECO:0000256" key="6">
    <source>
        <dbReference type="ARBA" id="ARBA00022692"/>
    </source>
</evidence>
<keyword evidence="3" id="KW-0813">Transport</keyword>
<dbReference type="EMBL" id="CM017633">
    <property type="protein sequence ID" value="TYH45414.1"/>
    <property type="molecule type" value="Genomic_DNA"/>
</dbReference>
<evidence type="ECO:0000256" key="2">
    <source>
        <dbReference type="ARBA" id="ARBA00021215"/>
    </source>
</evidence>
<evidence type="ECO:0000313" key="17">
    <source>
        <dbReference type="EMBL" id="TYH45414.1"/>
    </source>
</evidence>
<comment type="similarity">
    <text evidence="1">Belongs to the PetL family.</text>
</comment>
<evidence type="ECO:0000313" key="18">
    <source>
        <dbReference type="Proteomes" id="UP000322667"/>
    </source>
</evidence>
<dbReference type="GO" id="GO:0015979">
    <property type="term" value="P:photosynthesis"/>
    <property type="evidence" value="ECO:0007669"/>
    <property type="project" value="UniProtKB-KW"/>
</dbReference>
<evidence type="ECO:0000256" key="15">
    <source>
        <dbReference type="ARBA" id="ARBA00046266"/>
    </source>
</evidence>
<dbReference type="PANTHER" id="PTHR37266">
    <property type="entry name" value="CYTOCHROME B6-F COMPLEX SUBUNIT 6"/>
    <property type="match status" value="1"/>
</dbReference>
<dbReference type="PANTHER" id="PTHR37266:SF1">
    <property type="entry name" value="CYTOCHROME B6-F COMPLEX SUBUNIT 6"/>
    <property type="match status" value="1"/>
</dbReference>
<accession>A0A5D2ISU4</accession>
<dbReference type="InterPro" id="IPR007802">
    <property type="entry name" value="Cyt_b6/f_cplx_su6"/>
</dbReference>
<dbReference type="GO" id="GO:0009512">
    <property type="term" value="C:cytochrome b6f complex"/>
    <property type="evidence" value="ECO:0007669"/>
    <property type="project" value="InterPro"/>
</dbReference>
<dbReference type="Pfam" id="PF05115">
    <property type="entry name" value="PetL"/>
    <property type="match status" value="1"/>
</dbReference>
<reference evidence="17 18" key="1">
    <citation type="submission" date="2019-07" db="EMBL/GenBank/DDBJ databases">
        <title>WGS assembly of Gossypium tomentosum.</title>
        <authorList>
            <person name="Chen Z.J."/>
            <person name="Sreedasyam A."/>
            <person name="Ando A."/>
            <person name="Song Q."/>
            <person name="De L."/>
            <person name="Hulse-Kemp A."/>
            <person name="Ding M."/>
            <person name="Ye W."/>
            <person name="Kirkbride R."/>
            <person name="Jenkins J."/>
            <person name="Plott C."/>
            <person name="Lovell J."/>
            <person name="Lin Y.-M."/>
            <person name="Vaughn R."/>
            <person name="Liu B."/>
            <person name="Li W."/>
            <person name="Simpson S."/>
            <person name="Scheffler B."/>
            <person name="Saski C."/>
            <person name="Grover C."/>
            <person name="Hu G."/>
            <person name="Conover J."/>
            <person name="Carlson J."/>
            <person name="Shu S."/>
            <person name="Boston L."/>
            <person name="Williams M."/>
            <person name="Peterson D."/>
            <person name="Mcgee K."/>
            <person name="Jones D."/>
            <person name="Wendel J."/>
            <person name="Stelly D."/>
            <person name="Grimwood J."/>
            <person name="Schmutz J."/>
        </authorList>
    </citation>
    <scope>NUCLEOTIDE SEQUENCE [LARGE SCALE GENOMIC DNA]</scope>
    <source>
        <strain evidence="17">7179.01</strain>
    </source>
</reference>
<keyword evidence="9" id="KW-0793">Thylakoid</keyword>
<dbReference type="GO" id="GO:0009055">
    <property type="term" value="F:electron transfer activity"/>
    <property type="evidence" value="ECO:0007669"/>
    <property type="project" value="InterPro"/>
</dbReference>
<evidence type="ECO:0000256" key="13">
    <source>
        <dbReference type="ARBA" id="ARBA00031458"/>
    </source>
</evidence>
<dbReference type="GO" id="GO:0055035">
    <property type="term" value="C:plastid thylakoid membrane"/>
    <property type="evidence" value="ECO:0007669"/>
    <property type="project" value="UniProtKB-SubCell"/>
</dbReference>
<comment type="subunit">
    <text evidence="12">The 4 large subunits of the cytochrome b6-f complex are cytochrome b6, subunit IV (17 kDa polypeptide, PetD), cytochrome f and the Rieske protein, while the 4 small subunits are PetG, PetL, PetM and PetN. The complex functions as a dimer.</text>
</comment>
<evidence type="ECO:0000256" key="16">
    <source>
        <dbReference type="SAM" id="Phobius"/>
    </source>
</evidence>
<evidence type="ECO:0000256" key="14">
    <source>
        <dbReference type="ARBA" id="ARBA00033327"/>
    </source>
</evidence>
<name>A0A5D2ISU4_GOSTO</name>
<evidence type="ECO:0000256" key="12">
    <source>
        <dbReference type="ARBA" id="ARBA00025834"/>
    </source>
</evidence>
<gene>
    <name evidence="17" type="ORF">ES332_D11G262900v1</name>
</gene>
<evidence type="ECO:0000256" key="1">
    <source>
        <dbReference type="ARBA" id="ARBA00007080"/>
    </source>
</evidence>
<evidence type="ECO:0000256" key="9">
    <source>
        <dbReference type="ARBA" id="ARBA00023078"/>
    </source>
</evidence>
<dbReference type="AlphaFoldDB" id="A0A5D2ISU4"/>
<sequence>MPTITSYFSFLLMALTITSNLFIGLSIDIHGK</sequence>
<keyword evidence="4" id="KW-0602">Photosynthesis</keyword>
<keyword evidence="18" id="KW-1185">Reference proteome</keyword>
<keyword evidence="5" id="KW-0934">Plastid</keyword>